<organism evidence="1 2">
    <name type="scientific">Conidiobolus coronatus (strain ATCC 28846 / CBS 209.66 / NRRL 28638)</name>
    <name type="common">Delacroixia coronata</name>
    <dbReference type="NCBI Taxonomy" id="796925"/>
    <lineage>
        <taxon>Eukaryota</taxon>
        <taxon>Fungi</taxon>
        <taxon>Fungi incertae sedis</taxon>
        <taxon>Zoopagomycota</taxon>
        <taxon>Entomophthoromycotina</taxon>
        <taxon>Entomophthoromycetes</taxon>
        <taxon>Entomophthorales</taxon>
        <taxon>Ancylistaceae</taxon>
        <taxon>Conidiobolus</taxon>
    </lineage>
</organism>
<accession>A0A137P6V1</accession>
<dbReference type="SUPFAM" id="SSF52058">
    <property type="entry name" value="L domain-like"/>
    <property type="match status" value="1"/>
</dbReference>
<dbReference type="AlphaFoldDB" id="A0A137P6V1"/>
<dbReference type="EMBL" id="KQ964496">
    <property type="protein sequence ID" value="KXN70664.1"/>
    <property type="molecule type" value="Genomic_DNA"/>
</dbReference>
<dbReference type="InterPro" id="IPR032675">
    <property type="entry name" value="LRR_dom_sf"/>
</dbReference>
<dbReference type="Gene3D" id="3.80.10.10">
    <property type="entry name" value="Ribonuclease Inhibitor"/>
    <property type="match status" value="1"/>
</dbReference>
<evidence type="ECO:0008006" key="3">
    <source>
        <dbReference type="Google" id="ProtNLM"/>
    </source>
</evidence>
<name>A0A137P6V1_CONC2</name>
<sequence length="409" mass="47165">MQEPLYNTNQRTEKLVESNNRIDYEDLLNSEIDTKSAKVNNIVCKSTNSEPGNIQKQLYQFKRGLTSFQPYLDTLNIGPEFKHYYILEAFSVFPNLKNLNISCNIIPLSPLSKVLNQLTYLESLNLSSNYFIIFNNDEEGSDIQINLPTSLKSLHISDCILLAGETSETSMPLDYSSLRTTFHDYFNLPPQHLPNLKNFTYRNINREAAPIVSEFLELNPTITYLSTHTGSFSHPTARILEHCQNLQHLSLESDFSNIEHLARFRIPELPNITSIKFNYTYKDEFLFLANLCLNCPNLTDLELNYKPYCKGMINSLLSQLSGLKSLTLTNDCIQGFQLDLSTLPELEQIKVDVRSVDYIDLKKFENSKKLRNITLIPRLQKSNVKHNLEDKFNNWSIINYVGKVQCYKN</sequence>
<gene>
    <name evidence="1" type="ORF">CONCODRAFT_85146</name>
</gene>
<keyword evidence="2" id="KW-1185">Reference proteome</keyword>
<evidence type="ECO:0000313" key="1">
    <source>
        <dbReference type="EMBL" id="KXN70664.1"/>
    </source>
</evidence>
<dbReference type="Proteomes" id="UP000070444">
    <property type="component" value="Unassembled WGS sequence"/>
</dbReference>
<protein>
    <recommendedName>
        <fullName evidence="3">RNI-like protein</fullName>
    </recommendedName>
</protein>
<reference evidence="1 2" key="1">
    <citation type="journal article" date="2015" name="Genome Biol. Evol.">
        <title>Phylogenomic analyses indicate that early fungi evolved digesting cell walls of algal ancestors of land plants.</title>
        <authorList>
            <person name="Chang Y."/>
            <person name="Wang S."/>
            <person name="Sekimoto S."/>
            <person name="Aerts A.L."/>
            <person name="Choi C."/>
            <person name="Clum A."/>
            <person name="LaButti K.M."/>
            <person name="Lindquist E.A."/>
            <person name="Yee Ngan C."/>
            <person name="Ohm R.A."/>
            <person name="Salamov A.A."/>
            <person name="Grigoriev I.V."/>
            <person name="Spatafora J.W."/>
            <person name="Berbee M.L."/>
        </authorList>
    </citation>
    <scope>NUCLEOTIDE SEQUENCE [LARGE SCALE GENOMIC DNA]</scope>
    <source>
        <strain evidence="1 2">NRRL 28638</strain>
    </source>
</reference>
<proteinExistence type="predicted"/>
<evidence type="ECO:0000313" key="2">
    <source>
        <dbReference type="Proteomes" id="UP000070444"/>
    </source>
</evidence>